<gene>
    <name evidence="2" type="ORF">P167DRAFT_480942</name>
</gene>
<dbReference type="Proteomes" id="UP000277580">
    <property type="component" value="Unassembled WGS sequence"/>
</dbReference>
<keyword evidence="3" id="KW-1185">Reference proteome</keyword>
<evidence type="ECO:0000313" key="3">
    <source>
        <dbReference type="Proteomes" id="UP000277580"/>
    </source>
</evidence>
<feature type="transmembrane region" description="Helical" evidence="1">
    <location>
        <begin position="91"/>
        <end position="114"/>
    </location>
</feature>
<organism evidence="2 3">
    <name type="scientific">Morchella conica CCBAS932</name>
    <dbReference type="NCBI Taxonomy" id="1392247"/>
    <lineage>
        <taxon>Eukaryota</taxon>
        <taxon>Fungi</taxon>
        <taxon>Dikarya</taxon>
        <taxon>Ascomycota</taxon>
        <taxon>Pezizomycotina</taxon>
        <taxon>Pezizomycetes</taxon>
        <taxon>Pezizales</taxon>
        <taxon>Morchellaceae</taxon>
        <taxon>Morchella</taxon>
    </lineage>
</organism>
<protein>
    <submittedName>
        <fullName evidence="2">Uncharacterized protein</fullName>
    </submittedName>
</protein>
<evidence type="ECO:0000313" key="2">
    <source>
        <dbReference type="EMBL" id="RPB16527.1"/>
    </source>
</evidence>
<accession>A0A3N4L135</accession>
<evidence type="ECO:0000256" key="1">
    <source>
        <dbReference type="SAM" id="Phobius"/>
    </source>
</evidence>
<name>A0A3N4L135_9PEZI</name>
<sequence>MSECGLKECAGNVKEAQAAVLFGYQVCSKKGMIEFPYVDIMVEKLEITIPSNLTLPDRVSLASHGVGGAPTFPILDEEGEKMMFPNAAEHITGILQGNALFVSYAIGTVLFIAFW</sequence>
<dbReference type="AlphaFoldDB" id="A0A3N4L135"/>
<keyword evidence="1" id="KW-0812">Transmembrane</keyword>
<dbReference type="InParanoid" id="A0A3N4L135"/>
<keyword evidence="1" id="KW-0472">Membrane</keyword>
<dbReference type="EMBL" id="ML119108">
    <property type="protein sequence ID" value="RPB16527.1"/>
    <property type="molecule type" value="Genomic_DNA"/>
</dbReference>
<proteinExistence type="predicted"/>
<dbReference type="OrthoDB" id="5313259at2759"/>
<reference evidence="2 3" key="1">
    <citation type="journal article" date="2018" name="Nat. Ecol. Evol.">
        <title>Pezizomycetes genomes reveal the molecular basis of ectomycorrhizal truffle lifestyle.</title>
        <authorList>
            <person name="Murat C."/>
            <person name="Payen T."/>
            <person name="Noel B."/>
            <person name="Kuo A."/>
            <person name="Morin E."/>
            <person name="Chen J."/>
            <person name="Kohler A."/>
            <person name="Krizsan K."/>
            <person name="Balestrini R."/>
            <person name="Da Silva C."/>
            <person name="Montanini B."/>
            <person name="Hainaut M."/>
            <person name="Levati E."/>
            <person name="Barry K.W."/>
            <person name="Belfiori B."/>
            <person name="Cichocki N."/>
            <person name="Clum A."/>
            <person name="Dockter R.B."/>
            <person name="Fauchery L."/>
            <person name="Guy J."/>
            <person name="Iotti M."/>
            <person name="Le Tacon F."/>
            <person name="Lindquist E.A."/>
            <person name="Lipzen A."/>
            <person name="Malagnac F."/>
            <person name="Mello A."/>
            <person name="Molinier V."/>
            <person name="Miyauchi S."/>
            <person name="Poulain J."/>
            <person name="Riccioni C."/>
            <person name="Rubini A."/>
            <person name="Sitrit Y."/>
            <person name="Splivallo R."/>
            <person name="Traeger S."/>
            <person name="Wang M."/>
            <person name="Zifcakova L."/>
            <person name="Wipf D."/>
            <person name="Zambonelli A."/>
            <person name="Paolocci F."/>
            <person name="Nowrousian M."/>
            <person name="Ottonello S."/>
            <person name="Baldrian P."/>
            <person name="Spatafora J.W."/>
            <person name="Henrissat B."/>
            <person name="Nagy L.G."/>
            <person name="Aury J.M."/>
            <person name="Wincker P."/>
            <person name="Grigoriev I.V."/>
            <person name="Bonfante P."/>
            <person name="Martin F.M."/>
        </authorList>
    </citation>
    <scope>NUCLEOTIDE SEQUENCE [LARGE SCALE GENOMIC DNA]</scope>
    <source>
        <strain evidence="2 3">CCBAS932</strain>
    </source>
</reference>
<keyword evidence="1" id="KW-1133">Transmembrane helix</keyword>